<comment type="caution">
    <text evidence="2">The sequence shown here is derived from an EMBL/GenBank/DDBJ whole genome shotgun (WGS) entry which is preliminary data.</text>
</comment>
<dbReference type="EMBL" id="JACAZH010000008">
    <property type="protein sequence ID" value="KAF7361242.1"/>
    <property type="molecule type" value="Genomic_DNA"/>
</dbReference>
<protein>
    <recommendedName>
        <fullName evidence="4">F-box domain-containing protein</fullName>
    </recommendedName>
</protein>
<feature type="compositionally biased region" description="Low complexity" evidence="1">
    <location>
        <begin position="77"/>
        <end position="90"/>
    </location>
</feature>
<evidence type="ECO:0008006" key="4">
    <source>
        <dbReference type="Google" id="ProtNLM"/>
    </source>
</evidence>
<organism evidence="2 3">
    <name type="scientific">Mycena sanguinolenta</name>
    <dbReference type="NCBI Taxonomy" id="230812"/>
    <lineage>
        <taxon>Eukaryota</taxon>
        <taxon>Fungi</taxon>
        <taxon>Dikarya</taxon>
        <taxon>Basidiomycota</taxon>
        <taxon>Agaricomycotina</taxon>
        <taxon>Agaricomycetes</taxon>
        <taxon>Agaricomycetidae</taxon>
        <taxon>Agaricales</taxon>
        <taxon>Marasmiineae</taxon>
        <taxon>Mycenaceae</taxon>
        <taxon>Mycena</taxon>
    </lineage>
</organism>
<reference evidence="2" key="1">
    <citation type="submission" date="2020-05" db="EMBL/GenBank/DDBJ databases">
        <title>Mycena genomes resolve the evolution of fungal bioluminescence.</title>
        <authorList>
            <person name="Tsai I.J."/>
        </authorList>
    </citation>
    <scope>NUCLEOTIDE SEQUENCE</scope>
    <source>
        <strain evidence="2">160909Yilan</strain>
    </source>
</reference>
<dbReference type="Proteomes" id="UP000623467">
    <property type="component" value="Unassembled WGS sequence"/>
</dbReference>
<gene>
    <name evidence="2" type="ORF">MSAN_01156300</name>
</gene>
<proteinExistence type="predicted"/>
<accession>A0A8H7D6K1</accession>
<evidence type="ECO:0000313" key="3">
    <source>
        <dbReference type="Proteomes" id="UP000623467"/>
    </source>
</evidence>
<dbReference type="AlphaFoldDB" id="A0A8H7D6K1"/>
<evidence type="ECO:0000313" key="2">
    <source>
        <dbReference type="EMBL" id="KAF7361242.1"/>
    </source>
</evidence>
<feature type="region of interest" description="Disordered" evidence="1">
    <location>
        <begin position="1"/>
        <end position="27"/>
    </location>
</feature>
<dbReference type="OrthoDB" id="2909959at2759"/>
<name>A0A8H7D6K1_9AGAR</name>
<evidence type="ECO:0000256" key="1">
    <source>
        <dbReference type="SAM" id="MobiDB-lite"/>
    </source>
</evidence>
<keyword evidence="3" id="KW-1185">Reference proteome</keyword>
<feature type="region of interest" description="Disordered" evidence="1">
    <location>
        <begin position="58"/>
        <end position="97"/>
    </location>
</feature>
<sequence>MVRKGNVRSIGPNKETDLCWSPPPTSARPLAWGWPSRGGLVPTVKTSAEEKLDAPGLLHSVDAPQDHDSVEPPAKISVGSDNLDSSQSSSMLAEVSPPAPTDAQILADLRARLVELNLGISHLKGPLLRPNRLVEERYAIRRALDSIIFHPILTVPPEIMQEIFVFCLPDDSEGPLVPDPKAAPLLLLSVCRKWREIALAAPRLWASIRVNLRSQCFDNSLPLLECWLARARSLPLSVAVVYMNYEDNPSPDQLISSLERSSEQWQDVRLELPFKDLRRLNGIEGKVPLLRKLLIGPTNVYFAGMEGLRITPITAFSDAPLLREVHLVTGFPFTLELPWAQLTKLQATSLSVRECLEILEASPALVECTLSLRQSFDMAQATRIPPLENLRALTLRTSGFHVDLLHCLTLPVLRELQFHVAPGASREDSLAKLTAFVDRSGIGSSLKEIRFSGVLDLYGSQMMRDMVANGTRLGPPLDFRRR</sequence>